<gene>
    <name evidence="2" type="ordered locus">PCC8801_4486</name>
</gene>
<dbReference type="InterPro" id="IPR015943">
    <property type="entry name" value="WD40/YVTN_repeat-like_dom_sf"/>
</dbReference>
<dbReference type="KEGG" id="cyp:PCC8801_4486"/>
<dbReference type="SUPFAM" id="SSF75011">
    <property type="entry name" value="3-carboxy-cis,cis-mucoante lactonizing enzyme"/>
    <property type="match status" value="1"/>
</dbReference>
<keyword evidence="2" id="KW-0614">Plasmid</keyword>
<dbReference type="HOGENOM" id="CLU_052479_0_0_3"/>
<protein>
    <submittedName>
        <fullName evidence="2">Uncharacterized protein</fullName>
    </submittedName>
</protein>
<name>B7K6I0_RIPO1</name>
<geneLocation type="plasmid" evidence="2 3">
    <name>pP880101</name>
</geneLocation>
<reference evidence="3" key="1">
    <citation type="journal article" date="2011" name="MBio">
        <title>Novel metabolic attributes of the genus Cyanothece, comprising a group of unicellular nitrogen-fixing Cyanobacteria.</title>
        <authorList>
            <person name="Bandyopadhyay A."/>
            <person name="Elvitigala T."/>
            <person name="Welsh E."/>
            <person name="Stockel J."/>
            <person name="Liberton M."/>
            <person name="Min H."/>
            <person name="Sherman L.A."/>
            <person name="Pakrasi H.B."/>
        </authorList>
    </citation>
    <scope>NUCLEOTIDE SEQUENCE [LARGE SCALE GENOMIC DNA]</scope>
    <source>
        <strain evidence="3">PCC 8801</strain>
        <plasmid evidence="3">pP880101</plasmid>
    </source>
</reference>
<dbReference type="EMBL" id="CP001288">
    <property type="protein sequence ID" value="ACK68402.1"/>
    <property type="molecule type" value="Genomic_DNA"/>
</dbReference>
<accession>B7K6I0</accession>
<sequence>MYRKLLALGLSALTMTPGIAIAQTFDRAAPLDFKGRYLVSISDADMVASAYVNGQLGPREGQDALSVIPLGRHARELRAYETNVSNSVAGPPTAVTVTSDGRYAFVVETFAPRPEGDWRTQTFNDLRQGNCITVVDLSNPTQPRQVQELQIPNRPDSVSINREGSLVAVTFHPEGAGTNTPLALIPFNNGRLGQPAYPTVPRLPQGHRLIHAEWHPTQAVLALVNENAAEVSFAQVVSQNNGFALQPWGNVVQIEKAPYMARFTPDGRHVIVNNLFWGADVEGLWSEAPRGSLVSIRLEAGTQPDGSPRHALVSRAMTGVSPEGLAISPNGRYVVTTNLERSYLPYDDRRITWFSSLTLMTLDPQTGQLNRIGDYSYDGILPEAAAFDASSQYLAVVNYDFFDDRTQGGSIDFWRIATDPLNPQPMLVQTRYSIPVTRGAHSMVLVP</sequence>
<proteinExistence type="predicted"/>
<organism evidence="2 3">
    <name type="scientific">Rippkaea orientalis (strain PCC 8801 / RF-1)</name>
    <name type="common">Cyanothece sp. (strain PCC 8801)</name>
    <dbReference type="NCBI Taxonomy" id="41431"/>
    <lineage>
        <taxon>Bacteria</taxon>
        <taxon>Bacillati</taxon>
        <taxon>Cyanobacteriota</taxon>
        <taxon>Cyanophyceae</taxon>
        <taxon>Oscillatoriophycideae</taxon>
        <taxon>Chroococcales</taxon>
        <taxon>Aphanothecaceae</taxon>
        <taxon>Rippkaea</taxon>
        <taxon>Rippkaea orientalis</taxon>
    </lineage>
</organism>
<keyword evidence="1" id="KW-0732">Signal</keyword>
<evidence type="ECO:0000313" key="2">
    <source>
        <dbReference type="EMBL" id="ACK68402.1"/>
    </source>
</evidence>
<keyword evidence="3" id="KW-1185">Reference proteome</keyword>
<evidence type="ECO:0000313" key="3">
    <source>
        <dbReference type="Proteomes" id="UP000008204"/>
    </source>
</evidence>
<feature type="signal peptide" evidence="1">
    <location>
        <begin position="1"/>
        <end position="22"/>
    </location>
</feature>
<dbReference type="RefSeq" id="WP_012593037.1">
    <property type="nucleotide sequence ID" value="NC_011721.1"/>
</dbReference>
<feature type="chain" id="PRO_5002858386" evidence="1">
    <location>
        <begin position="23"/>
        <end position="447"/>
    </location>
</feature>
<dbReference type="Proteomes" id="UP000008204">
    <property type="component" value="Plasmid pP880101"/>
</dbReference>
<evidence type="ECO:0000256" key="1">
    <source>
        <dbReference type="SAM" id="SignalP"/>
    </source>
</evidence>
<dbReference type="Gene3D" id="2.130.10.10">
    <property type="entry name" value="YVTN repeat-like/Quinoprotein amine dehydrogenase"/>
    <property type="match status" value="2"/>
</dbReference>
<dbReference type="AlphaFoldDB" id="B7K6I0"/>